<comment type="caution">
    <text evidence="1">The sequence shown here is derived from an EMBL/GenBank/DDBJ whole genome shotgun (WGS) entry which is preliminary data.</text>
</comment>
<protein>
    <submittedName>
        <fullName evidence="1">Uncharacterized protein</fullName>
    </submittedName>
</protein>
<sequence>MKSDDLCCDFRKTPPTVLIISLDWMIQITFGKLGWIEDFIIYNFHEGSFVKFGSSVGTIVPSKSDTIVREEKTRRSYCQPGMIVPGGRHDRACPKCAFLLRRHDRRHDRAWLRKS</sequence>
<organism evidence="1 2">
    <name type="scientific">Cuscuta epithymum</name>
    <dbReference type="NCBI Taxonomy" id="186058"/>
    <lineage>
        <taxon>Eukaryota</taxon>
        <taxon>Viridiplantae</taxon>
        <taxon>Streptophyta</taxon>
        <taxon>Embryophyta</taxon>
        <taxon>Tracheophyta</taxon>
        <taxon>Spermatophyta</taxon>
        <taxon>Magnoliopsida</taxon>
        <taxon>eudicotyledons</taxon>
        <taxon>Gunneridae</taxon>
        <taxon>Pentapetalae</taxon>
        <taxon>asterids</taxon>
        <taxon>lamiids</taxon>
        <taxon>Solanales</taxon>
        <taxon>Convolvulaceae</taxon>
        <taxon>Cuscuteae</taxon>
        <taxon>Cuscuta</taxon>
        <taxon>Cuscuta subgen. Cuscuta</taxon>
    </lineage>
</organism>
<dbReference type="AlphaFoldDB" id="A0AAV0EMK0"/>
<gene>
    <name evidence="1" type="ORF">CEPIT_LOCUS25984</name>
</gene>
<dbReference type="Proteomes" id="UP001152523">
    <property type="component" value="Unassembled WGS sequence"/>
</dbReference>
<name>A0AAV0EMK0_9ASTE</name>
<proteinExistence type="predicted"/>
<evidence type="ECO:0000313" key="2">
    <source>
        <dbReference type="Proteomes" id="UP001152523"/>
    </source>
</evidence>
<reference evidence="1" key="1">
    <citation type="submission" date="2022-07" db="EMBL/GenBank/DDBJ databases">
        <authorList>
            <person name="Macas J."/>
            <person name="Novak P."/>
            <person name="Neumann P."/>
        </authorList>
    </citation>
    <scope>NUCLEOTIDE SEQUENCE</scope>
</reference>
<keyword evidence="2" id="KW-1185">Reference proteome</keyword>
<accession>A0AAV0EMK0</accession>
<dbReference type="EMBL" id="CAMAPF010000934">
    <property type="protein sequence ID" value="CAH9124433.1"/>
    <property type="molecule type" value="Genomic_DNA"/>
</dbReference>
<evidence type="ECO:0000313" key="1">
    <source>
        <dbReference type="EMBL" id="CAH9124433.1"/>
    </source>
</evidence>